<protein>
    <submittedName>
        <fullName evidence="4">Uncharacterized protein</fullName>
    </submittedName>
</protein>
<dbReference type="Gene3D" id="3.30.310.10">
    <property type="entry name" value="TATA-Binding Protein"/>
    <property type="match status" value="1"/>
</dbReference>
<organism evidence="4 5">
    <name type="scientific">Piedraia hortae CBS 480.64</name>
    <dbReference type="NCBI Taxonomy" id="1314780"/>
    <lineage>
        <taxon>Eukaryota</taxon>
        <taxon>Fungi</taxon>
        <taxon>Dikarya</taxon>
        <taxon>Ascomycota</taxon>
        <taxon>Pezizomycotina</taxon>
        <taxon>Dothideomycetes</taxon>
        <taxon>Dothideomycetidae</taxon>
        <taxon>Capnodiales</taxon>
        <taxon>Piedraiaceae</taxon>
        <taxon>Piedraia</taxon>
    </lineage>
</organism>
<dbReference type="Pfam" id="PF00352">
    <property type="entry name" value="TBP"/>
    <property type="match status" value="1"/>
</dbReference>
<evidence type="ECO:0000256" key="3">
    <source>
        <dbReference type="ARBA" id="ARBA00023163"/>
    </source>
</evidence>
<evidence type="ECO:0000256" key="1">
    <source>
        <dbReference type="ARBA" id="ARBA00005560"/>
    </source>
</evidence>
<accession>A0A6A7BTG4</accession>
<gene>
    <name evidence="4" type="ORF">K470DRAFT_289576</name>
</gene>
<keyword evidence="3" id="KW-0804">Transcription</keyword>
<dbReference type="GO" id="GO:0003677">
    <property type="term" value="F:DNA binding"/>
    <property type="evidence" value="ECO:0007669"/>
    <property type="project" value="UniProtKB-KW"/>
</dbReference>
<dbReference type="SUPFAM" id="SSF55945">
    <property type="entry name" value="TATA-box binding protein-like"/>
    <property type="match status" value="1"/>
</dbReference>
<evidence type="ECO:0000256" key="2">
    <source>
        <dbReference type="ARBA" id="ARBA00023125"/>
    </source>
</evidence>
<dbReference type="GO" id="GO:0006352">
    <property type="term" value="P:DNA-templated transcription initiation"/>
    <property type="evidence" value="ECO:0007669"/>
    <property type="project" value="InterPro"/>
</dbReference>
<dbReference type="Proteomes" id="UP000799421">
    <property type="component" value="Unassembled WGS sequence"/>
</dbReference>
<dbReference type="InterPro" id="IPR012295">
    <property type="entry name" value="TBP_dom_sf"/>
</dbReference>
<keyword evidence="5" id="KW-1185">Reference proteome</keyword>
<proteinExistence type="inferred from homology"/>
<sequence>MTSDTNDTLNSNVVGTVDLDIIVKLQTVGESAINVEYFPSRFTEARIRLPELRSCTSVFPNGMLVVTGTSY</sequence>
<reference evidence="4" key="1">
    <citation type="journal article" date="2020" name="Stud. Mycol.">
        <title>101 Dothideomycetes genomes: a test case for predicting lifestyles and emergence of pathogens.</title>
        <authorList>
            <person name="Haridas S."/>
            <person name="Albert R."/>
            <person name="Binder M."/>
            <person name="Bloem J."/>
            <person name="Labutti K."/>
            <person name="Salamov A."/>
            <person name="Andreopoulos B."/>
            <person name="Baker S."/>
            <person name="Barry K."/>
            <person name="Bills G."/>
            <person name="Bluhm B."/>
            <person name="Cannon C."/>
            <person name="Castanera R."/>
            <person name="Culley D."/>
            <person name="Daum C."/>
            <person name="Ezra D."/>
            <person name="Gonzalez J."/>
            <person name="Henrissat B."/>
            <person name="Kuo A."/>
            <person name="Liang C."/>
            <person name="Lipzen A."/>
            <person name="Lutzoni F."/>
            <person name="Magnuson J."/>
            <person name="Mondo S."/>
            <person name="Nolan M."/>
            <person name="Ohm R."/>
            <person name="Pangilinan J."/>
            <person name="Park H.-J."/>
            <person name="Ramirez L."/>
            <person name="Alfaro M."/>
            <person name="Sun H."/>
            <person name="Tritt A."/>
            <person name="Yoshinaga Y."/>
            <person name="Zwiers L.-H."/>
            <person name="Turgeon B."/>
            <person name="Goodwin S."/>
            <person name="Spatafora J."/>
            <person name="Crous P."/>
            <person name="Grigoriev I."/>
        </authorList>
    </citation>
    <scope>NUCLEOTIDE SEQUENCE</scope>
    <source>
        <strain evidence="4">CBS 480.64</strain>
    </source>
</reference>
<evidence type="ECO:0000313" key="4">
    <source>
        <dbReference type="EMBL" id="KAF2858372.1"/>
    </source>
</evidence>
<comment type="similarity">
    <text evidence="1">Belongs to the TBP family.</text>
</comment>
<keyword evidence="2" id="KW-0238">DNA-binding</keyword>
<dbReference type="PRINTS" id="PR00686">
    <property type="entry name" value="TIFACTORIID"/>
</dbReference>
<dbReference type="EMBL" id="MU006011">
    <property type="protein sequence ID" value="KAF2858372.1"/>
    <property type="molecule type" value="Genomic_DNA"/>
</dbReference>
<dbReference type="InterPro" id="IPR000814">
    <property type="entry name" value="TBP"/>
</dbReference>
<evidence type="ECO:0000313" key="5">
    <source>
        <dbReference type="Proteomes" id="UP000799421"/>
    </source>
</evidence>
<dbReference type="AlphaFoldDB" id="A0A6A7BTG4"/>
<name>A0A6A7BTG4_9PEZI</name>